<keyword evidence="8" id="KW-0479">Metal-binding</keyword>
<dbReference type="Pfam" id="PF00355">
    <property type="entry name" value="Rieske"/>
    <property type="match status" value="1"/>
</dbReference>
<evidence type="ECO:0000256" key="10">
    <source>
        <dbReference type="ARBA" id="ARBA00023004"/>
    </source>
</evidence>
<dbReference type="RefSeq" id="XP_046075729.1">
    <property type="nucleotide sequence ID" value="XM_046221695.1"/>
</dbReference>
<evidence type="ECO:0000256" key="7">
    <source>
        <dbReference type="ARBA" id="ARBA00022714"/>
    </source>
</evidence>
<comment type="similarity">
    <text evidence="4">Belongs to the choline monooxygenase family.</text>
</comment>
<dbReference type="CDD" id="cd00680">
    <property type="entry name" value="RHO_alpha_C"/>
    <property type="match status" value="1"/>
</dbReference>
<comment type="function">
    <text evidence="2">Catalyzes the first step of the osmoprotectant glycine betaine synthesis.</text>
</comment>
<evidence type="ECO:0000259" key="13">
    <source>
        <dbReference type="PROSITE" id="PS51296"/>
    </source>
</evidence>
<dbReference type="InterPro" id="IPR001663">
    <property type="entry name" value="Rng_hydr_dOase-A"/>
</dbReference>
<dbReference type="GeneID" id="70251982"/>
<evidence type="ECO:0000313" key="15">
    <source>
        <dbReference type="Proteomes" id="UP001201262"/>
    </source>
</evidence>
<evidence type="ECO:0000256" key="12">
    <source>
        <dbReference type="ARBA" id="ARBA00049097"/>
    </source>
</evidence>
<dbReference type="GO" id="GO:0019133">
    <property type="term" value="F:choline monooxygenase activity"/>
    <property type="evidence" value="ECO:0007669"/>
    <property type="project" value="UniProtKB-EC"/>
</dbReference>
<dbReference type="InterPro" id="IPR036922">
    <property type="entry name" value="Rieske_2Fe-2S_sf"/>
</dbReference>
<proteinExistence type="inferred from homology"/>
<dbReference type="GO" id="GO:0005506">
    <property type="term" value="F:iron ion binding"/>
    <property type="evidence" value="ECO:0007669"/>
    <property type="project" value="InterPro"/>
</dbReference>
<evidence type="ECO:0000256" key="3">
    <source>
        <dbReference type="ARBA" id="ARBA00004866"/>
    </source>
</evidence>
<comment type="pathway">
    <text evidence="3">Amine and polyamine biosynthesis; betaine biosynthesis via choline pathway; betaine aldehyde from choline (monooxygenase route): step 1/1.</text>
</comment>
<dbReference type="PROSITE" id="PS51296">
    <property type="entry name" value="RIESKE"/>
    <property type="match status" value="1"/>
</dbReference>
<dbReference type="InterPro" id="IPR015879">
    <property type="entry name" value="Ring_hydroxy_dOase_asu_C_dom"/>
</dbReference>
<reference evidence="14" key="1">
    <citation type="submission" date="2021-12" db="EMBL/GenBank/DDBJ databases">
        <title>Convergent genome expansion in fungi linked to evolution of root-endophyte symbiosis.</title>
        <authorList>
            <consortium name="DOE Joint Genome Institute"/>
            <person name="Ke Y.-H."/>
            <person name="Bonito G."/>
            <person name="Liao H.-L."/>
            <person name="Looney B."/>
            <person name="Rojas-Flechas A."/>
            <person name="Nash J."/>
            <person name="Hameed K."/>
            <person name="Schadt C."/>
            <person name="Martin F."/>
            <person name="Crous P.W."/>
            <person name="Miettinen O."/>
            <person name="Magnuson J.K."/>
            <person name="Labbe J."/>
            <person name="Jacobson D."/>
            <person name="Doktycz M.J."/>
            <person name="Veneault-Fourrey C."/>
            <person name="Kuo A."/>
            <person name="Mondo S."/>
            <person name="Calhoun S."/>
            <person name="Riley R."/>
            <person name="Ohm R."/>
            <person name="LaButti K."/>
            <person name="Andreopoulos B."/>
            <person name="Pangilinan J."/>
            <person name="Nolan M."/>
            <person name="Tritt A."/>
            <person name="Clum A."/>
            <person name="Lipzen A."/>
            <person name="Daum C."/>
            <person name="Barry K."/>
            <person name="Grigoriev I.V."/>
            <person name="Vilgalys R."/>
        </authorList>
    </citation>
    <scope>NUCLEOTIDE SEQUENCE</scope>
    <source>
        <strain evidence="14">PMI_201</strain>
    </source>
</reference>
<dbReference type="EMBL" id="JAJTJA010000003">
    <property type="protein sequence ID" value="KAH8702353.1"/>
    <property type="molecule type" value="Genomic_DNA"/>
</dbReference>
<dbReference type="InterPro" id="IPR017941">
    <property type="entry name" value="Rieske_2Fe-2S"/>
</dbReference>
<protein>
    <recommendedName>
        <fullName evidence="6">Choline monooxygenase, chloroplastic</fullName>
        <ecNumber evidence="5">1.14.15.7</ecNumber>
    </recommendedName>
</protein>
<dbReference type="Gene3D" id="2.102.10.10">
    <property type="entry name" value="Rieske [2Fe-2S] iron-sulphur domain"/>
    <property type="match status" value="1"/>
</dbReference>
<evidence type="ECO:0000256" key="6">
    <source>
        <dbReference type="ARBA" id="ARBA00014931"/>
    </source>
</evidence>
<evidence type="ECO:0000256" key="5">
    <source>
        <dbReference type="ARBA" id="ARBA00012763"/>
    </source>
</evidence>
<sequence length="388" mass="44886">MNQLFGYGKYALYELERRAIFSRKWLAVSHELRLSKPGDFVQIQEAGFSFFLIKDRQGTINAFHNVCRHRAYPVIQEKSGCASIISCRYHGWSYGLNGKLAKAPRYQDIEAFEKDKNGLFPIHVHVDKMGFIWVNLEASEKPGVSWEDDFSGIDEQPRLLQFDLSEFRFDHQWEMIGDYNWKTLADNYNECYHCPTGHPNLLNYTDLSKYWVETSGGHIQHFNTDRPNREGMGVYSTFYFPNASITISKHFFYIMRCIPISASQTSMEYEVYRSKNSTDEEFSNMDNIFKQVLKEDKDLCNAAQKNLNAGIYVNGQLHPHNEKGPLYFQDLVKEQVMTHRGREKENGADIWPATPAPDMTQKLHEEIEFCKSLDCEAASGGNNGPLSW</sequence>
<dbReference type="Gene3D" id="3.90.380.10">
    <property type="entry name" value="Naphthalene 1,2-dioxygenase Alpha Subunit, Chain A, domain 1"/>
    <property type="match status" value="1"/>
</dbReference>
<evidence type="ECO:0000256" key="9">
    <source>
        <dbReference type="ARBA" id="ARBA00023002"/>
    </source>
</evidence>
<organism evidence="14 15">
    <name type="scientific">Talaromyces proteolyticus</name>
    <dbReference type="NCBI Taxonomy" id="1131652"/>
    <lineage>
        <taxon>Eukaryota</taxon>
        <taxon>Fungi</taxon>
        <taxon>Dikarya</taxon>
        <taxon>Ascomycota</taxon>
        <taxon>Pezizomycotina</taxon>
        <taxon>Eurotiomycetes</taxon>
        <taxon>Eurotiomycetidae</taxon>
        <taxon>Eurotiales</taxon>
        <taxon>Trichocomaceae</taxon>
        <taxon>Talaromyces</taxon>
        <taxon>Talaromyces sect. Bacilispori</taxon>
    </lineage>
</organism>
<name>A0AAD4Q403_9EURO</name>
<dbReference type="SUPFAM" id="SSF50022">
    <property type="entry name" value="ISP domain"/>
    <property type="match status" value="1"/>
</dbReference>
<keyword evidence="9" id="KW-0560">Oxidoreductase</keyword>
<feature type="domain" description="Rieske" evidence="13">
    <location>
        <begin position="23"/>
        <end position="113"/>
    </location>
</feature>
<dbReference type="GO" id="GO:0051537">
    <property type="term" value="F:2 iron, 2 sulfur cluster binding"/>
    <property type="evidence" value="ECO:0007669"/>
    <property type="project" value="UniProtKB-KW"/>
</dbReference>
<dbReference type="PANTHER" id="PTHR43756:SF5">
    <property type="entry name" value="CHOLINE MONOOXYGENASE, CHLOROPLASTIC"/>
    <property type="match status" value="1"/>
</dbReference>
<comment type="cofactor">
    <cofactor evidence="1">
        <name>Fe cation</name>
        <dbReference type="ChEBI" id="CHEBI:24875"/>
    </cofactor>
</comment>
<keyword evidence="10" id="KW-0408">Iron</keyword>
<evidence type="ECO:0000256" key="4">
    <source>
        <dbReference type="ARBA" id="ARBA00010848"/>
    </source>
</evidence>
<evidence type="ECO:0000256" key="8">
    <source>
        <dbReference type="ARBA" id="ARBA00022723"/>
    </source>
</evidence>
<evidence type="ECO:0000256" key="11">
    <source>
        <dbReference type="ARBA" id="ARBA00023014"/>
    </source>
</evidence>
<gene>
    <name evidence="14" type="ORF">BGW36DRAFT_445976</name>
</gene>
<dbReference type="SUPFAM" id="SSF55961">
    <property type="entry name" value="Bet v1-like"/>
    <property type="match status" value="1"/>
</dbReference>
<keyword evidence="11" id="KW-0411">Iron-sulfur</keyword>
<evidence type="ECO:0000256" key="2">
    <source>
        <dbReference type="ARBA" id="ARBA00002149"/>
    </source>
</evidence>
<evidence type="ECO:0000256" key="1">
    <source>
        <dbReference type="ARBA" id="ARBA00001962"/>
    </source>
</evidence>
<comment type="catalytic activity">
    <reaction evidence="12">
        <text>choline + 2 reduced [2Fe-2S]-[ferredoxin] + O2 + 2 H(+) = betaine aldehyde hydrate + 2 oxidized [2Fe-2S]-[ferredoxin] + H2O</text>
        <dbReference type="Rhea" id="RHEA:17769"/>
        <dbReference type="Rhea" id="RHEA-COMP:10000"/>
        <dbReference type="Rhea" id="RHEA-COMP:10001"/>
        <dbReference type="ChEBI" id="CHEBI:15354"/>
        <dbReference type="ChEBI" id="CHEBI:15377"/>
        <dbReference type="ChEBI" id="CHEBI:15378"/>
        <dbReference type="ChEBI" id="CHEBI:15379"/>
        <dbReference type="ChEBI" id="CHEBI:15870"/>
        <dbReference type="ChEBI" id="CHEBI:33737"/>
        <dbReference type="ChEBI" id="CHEBI:33738"/>
        <dbReference type="EC" id="1.14.15.7"/>
    </reaction>
</comment>
<comment type="caution">
    <text evidence="14">The sequence shown here is derived from an EMBL/GenBank/DDBJ whole genome shotgun (WGS) entry which is preliminary data.</text>
</comment>
<accession>A0AAD4Q403</accession>
<dbReference type="PANTHER" id="PTHR43756">
    <property type="entry name" value="CHOLINE MONOOXYGENASE, CHLOROPLASTIC"/>
    <property type="match status" value="1"/>
</dbReference>
<dbReference type="PRINTS" id="PR00090">
    <property type="entry name" value="RNGDIOXGNASE"/>
</dbReference>
<evidence type="ECO:0000313" key="14">
    <source>
        <dbReference type="EMBL" id="KAH8702353.1"/>
    </source>
</evidence>
<dbReference type="AlphaFoldDB" id="A0AAD4Q403"/>
<dbReference type="Proteomes" id="UP001201262">
    <property type="component" value="Unassembled WGS sequence"/>
</dbReference>
<dbReference type="Pfam" id="PF00848">
    <property type="entry name" value="Ring_hydroxyl_A"/>
    <property type="match status" value="1"/>
</dbReference>
<dbReference type="EC" id="1.14.15.7" evidence="5"/>
<keyword evidence="7" id="KW-0001">2Fe-2S</keyword>
<dbReference type="CDD" id="cd03469">
    <property type="entry name" value="Rieske_RO_Alpha_N"/>
    <property type="match status" value="1"/>
</dbReference>
<keyword evidence="15" id="KW-1185">Reference proteome</keyword>